<evidence type="ECO:0000259" key="2">
    <source>
        <dbReference type="Pfam" id="PF14341"/>
    </source>
</evidence>
<dbReference type="Pfam" id="PF23981">
    <property type="entry name" value="DUF7305"/>
    <property type="match status" value="1"/>
</dbReference>
<accession>A0A2C9CGW7</accession>
<dbReference type="EMBL" id="LT934425">
    <property type="protein sequence ID" value="SOH04994.1"/>
    <property type="molecule type" value="Genomic_DNA"/>
</dbReference>
<protein>
    <recommendedName>
        <fullName evidence="6">Type 4 fimbrial biogenesis protein PilX N-terminal domain-containing protein</fullName>
    </recommendedName>
</protein>
<evidence type="ECO:0000259" key="3">
    <source>
        <dbReference type="Pfam" id="PF23981"/>
    </source>
</evidence>
<evidence type="ECO:0008006" key="6">
    <source>
        <dbReference type="Google" id="ProtNLM"/>
    </source>
</evidence>
<dbReference type="InterPro" id="IPR025746">
    <property type="entry name" value="PilX_N_dom"/>
</dbReference>
<feature type="transmembrane region" description="Helical" evidence="1">
    <location>
        <begin position="21"/>
        <end position="43"/>
    </location>
</feature>
<keyword evidence="1" id="KW-0812">Transmembrane</keyword>
<dbReference type="Pfam" id="PF14341">
    <property type="entry name" value="PilX_N"/>
    <property type="match status" value="1"/>
</dbReference>
<evidence type="ECO:0000313" key="5">
    <source>
        <dbReference type="Proteomes" id="UP000221734"/>
    </source>
</evidence>
<proteinExistence type="predicted"/>
<gene>
    <name evidence="4" type="primary">pehV</name>
    <name evidence="4" type="ORF">KSMBR1_2507</name>
</gene>
<evidence type="ECO:0000256" key="1">
    <source>
        <dbReference type="SAM" id="Phobius"/>
    </source>
</evidence>
<dbReference type="OrthoDB" id="189117at2"/>
<sequence>MELKQSKKKFSLNVMGGQDKGLVLIVVLALIAILAIVSTVAVYTTTTDIKISGNYKTSVQAFYVAEAGIYDGIGRLMNGNISDDGAKTDPDWNVAGSSTGFNNSFTVTHQVIDSSVVTDDGGTPLFLITSTGSSSSSIKQIEAVVRLVYALPFTKALEGCDGVTIESNGFTDSYDSDLGTYDSQVIPVGTRKDNQNNAWARDKGNVGTANAGADITVDGNAQVHGNARATRYVGASGTGSPVTGLGTPANLTGYRGSPDTTGVNAVIYGIPTENNPPTDCDPLDTATIFDEADDIVDSNNNAEIVNLSTNNPYNSSNKAFSLSSNDAFSLGSPGQTRNYHFNSFELNSNSTLTINGSVTFYVSGDFEDASNSSLTLSSGSTLAVYVTGELDISSNTIVNPGAPTDLMIYSSAASSSNSDYKISISSNSTITGAIYAPNAAIDISSNSDSLGAIRGKYIKSRSNAKFHYDEAFGRLEGYPVLGYEIISWSEIN</sequence>
<keyword evidence="1" id="KW-0472">Membrane</keyword>
<evidence type="ECO:0000313" key="4">
    <source>
        <dbReference type="EMBL" id="SOH04994.1"/>
    </source>
</evidence>
<organism evidence="4 5">
    <name type="scientific">Kuenenia stuttgartiensis</name>
    <dbReference type="NCBI Taxonomy" id="174633"/>
    <lineage>
        <taxon>Bacteria</taxon>
        <taxon>Pseudomonadati</taxon>
        <taxon>Planctomycetota</taxon>
        <taxon>Candidatus Brocadiia</taxon>
        <taxon>Candidatus Brocadiales</taxon>
        <taxon>Candidatus Brocadiaceae</taxon>
        <taxon>Candidatus Kuenenia</taxon>
    </lineage>
</organism>
<dbReference type="KEGG" id="kst:KSMBR1_2507"/>
<feature type="domain" description="DUF7305" evidence="3">
    <location>
        <begin position="334"/>
        <end position="472"/>
    </location>
</feature>
<keyword evidence="5" id="KW-1185">Reference proteome</keyword>
<feature type="domain" description="Type 4 fimbrial biogenesis protein PilX N-terminal" evidence="2">
    <location>
        <begin position="20"/>
        <end position="69"/>
    </location>
</feature>
<dbReference type="InterPro" id="IPR055729">
    <property type="entry name" value="DUF7305"/>
</dbReference>
<reference evidence="5" key="1">
    <citation type="submission" date="2017-10" db="EMBL/GenBank/DDBJ databases">
        <authorList>
            <person name="Frank J."/>
        </authorList>
    </citation>
    <scope>NUCLEOTIDE SEQUENCE [LARGE SCALE GENOMIC DNA]</scope>
</reference>
<dbReference type="AlphaFoldDB" id="A0A2C9CGW7"/>
<keyword evidence="1" id="KW-1133">Transmembrane helix</keyword>
<dbReference type="RefSeq" id="WP_099325650.1">
    <property type="nucleotide sequence ID" value="NZ_LT934425.1"/>
</dbReference>
<name>A0A2C9CGW7_KUEST</name>
<dbReference type="Proteomes" id="UP000221734">
    <property type="component" value="Chromosome Kuenenia_stuttgartiensis_MBR1"/>
</dbReference>